<sequence length="355" mass="39601">EEVSIAIMESGGSHDEVTAALVHAFGRYPNSKVSLYLLLQRYGISQILSSFNLSNPIAGNHSSFELQDSLSTTTDAPPKILVSSTCELDLVRLDEPYTNLLKGEKTFLFCVVHHPDMWAQGELVDKVKPWVDRQMIHFLALSAHTAHYFRTKAVANWPYNATVLVNHIPPVFPVVLPEVKADLPEEPLSFALQGDYDPTRQNYTSTFERLETVVKNSRTRVGPNAPASIPRDVELHLIGHGTPPEVPKAITDQVVFDNSLDYMDHYAVLSRTFSVLPSFASAEYLDREASSSVPASLIAGAALIVSLEILEAYSYVPLDAVWLQEVGESEMDTVERVLQWPFTEHERKRKIVRAS</sequence>
<name>A0A9P4NRQ1_9PEZI</name>
<proteinExistence type="predicted"/>
<dbReference type="EMBL" id="MU007039">
    <property type="protein sequence ID" value="KAF2430440.1"/>
    <property type="molecule type" value="Genomic_DNA"/>
</dbReference>
<comment type="caution">
    <text evidence="1">The sequence shown here is derived from an EMBL/GenBank/DDBJ whole genome shotgun (WGS) entry which is preliminary data.</text>
</comment>
<evidence type="ECO:0000313" key="2">
    <source>
        <dbReference type="Proteomes" id="UP000800235"/>
    </source>
</evidence>
<dbReference type="Proteomes" id="UP000800235">
    <property type="component" value="Unassembled WGS sequence"/>
</dbReference>
<dbReference type="OrthoDB" id="549336at2759"/>
<reference evidence="1" key="1">
    <citation type="journal article" date="2020" name="Stud. Mycol.">
        <title>101 Dothideomycetes genomes: a test case for predicting lifestyles and emergence of pathogens.</title>
        <authorList>
            <person name="Haridas S."/>
            <person name="Albert R."/>
            <person name="Binder M."/>
            <person name="Bloem J."/>
            <person name="Labutti K."/>
            <person name="Salamov A."/>
            <person name="Andreopoulos B."/>
            <person name="Baker S."/>
            <person name="Barry K."/>
            <person name="Bills G."/>
            <person name="Bluhm B."/>
            <person name="Cannon C."/>
            <person name="Castanera R."/>
            <person name="Culley D."/>
            <person name="Daum C."/>
            <person name="Ezra D."/>
            <person name="Gonzalez J."/>
            <person name="Henrissat B."/>
            <person name="Kuo A."/>
            <person name="Liang C."/>
            <person name="Lipzen A."/>
            <person name="Lutzoni F."/>
            <person name="Magnuson J."/>
            <person name="Mondo S."/>
            <person name="Nolan M."/>
            <person name="Ohm R."/>
            <person name="Pangilinan J."/>
            <person name="Park H.-J."/>
            <person name="Ramirez L."/>
            <person name="Alfaro M."/>
            <person name="Sun H."/>
            <person name="Tritt A."/>
            <person name="Yoshinaga Y."/>
            <person name="Zwiers L.-H."/>
            <person name="Turgeon B."/>
            <person name="Goodwin S."/>
            <person name="Spatafora J."/>
            <person name="Crous P."/>
            <person name="Grigoriev I."/>
        </authorList>
    </citation>
    <scope>NUCLEOTIDE SEQUENCE</scope>
    <source>
        <strain evidence="1">CBS 130266</strain>
    </source>
</reference>
<gene>
    <name evidence="1" type="ORF">EJ08DRAFT_570479</name>
</gene>
<keyword evidence="2" id="KW-1185">Reference proteome</keyword>
<accession>A0A9P4NRQ1</accession>
<feature type="non-terminal residue" evidence="1">
    <location>
        <position position="355"/>
    </location>
</feature>
<feature type="non-terminal residue" evidence="1">
    <location>
        <position position="1"/>
    </location>
</feature>
<organism evidence="1 2">
    <name type="scientific">Tothia fuscella</name>
    <dbReference type="NCBI Taxonomy" id="1048955"/>
    <lineage>
        <taxon>Eukaryota</taxon>
        <taxon>Fungi</taxon>
        <taxon>Dikarya</taxon>
        <taxon>Ascomycota</taxon>
        <taxon>Pezizomycotina</taxon>
        <taxon>Dothideomycetes</taxon>
        <taxon>Pleosporomycetidae</taxon>
        <taxon>Venturiales</taxon>
        <taxon>Cylindrosympodiaceae</taxon>
        <taxon>Tothia</taxon>
    </lineage>
</organism>
<evidence type="ECO:0000313" key="1">
    <source>
        <dbReference type="EMBL" id="KAF2430440.1"/>
    </source>
</evidence>
<protein>
    <submittedName>
        <fullName evidence="1">Uncharacterized protein</fullName>
    </submittedName>
</protein>
<dbReference type="AlphaFoldDB" id="A0A9P4NRQ1"/>